<accession>A0A0F7VMC2</accession>
<reference evidence="2 3" key="1">
    <citation type="submission" date="2015-02" db="EMBL/GenBank/DDBJ databases">
        <authorList>
            <person name="Gomez-Escribano P.J."/>
        </authorList>
    </citation>
    <scope>NUCLEOTIDE SEQUENCE [LARGE SCALE GENOMIC DNA]</scope>
    <source>
        <strain evidence="3">C34 (DSM 42122 / NRRL B-24963)</strain>
    </source>
</reference>
<gene>
    <name evidence="2" type="primary">sle_09720</name>
</gene>
<organism evidence="2 3">
    <name type="scientific">Streptomyces leeuwenhoekii</name>
    <dbReference type="NCBI Taxonomy" id="1437453"/>
    <lineage>
        <taxon>Bacteria</taxon>
        <taxon>Bacillati</taxon>
        <taxon>Actinomycetota</taxon>
        <taxon>Actinomycetes</taxon>
        <taxon>Kitasatosporales</taxon>
        <taxon>Streptomycetaceae</taxon>
        <taxon>Streptomyces</taxon>
    </lineage>
</organism>
<dbReference type="Proteomes" id="UP000035016">
    <property type="component" value="Chromosome Chromosome"/>
</dbReference>
<evidence type="ECO:0000256" key="1">
    <source>
        <dbReference type="SAM" id="MobiDB-lite"/>
    </source>
</evidence>
<feature type="region of interest" description="Disordered" evidence="1">
    <location>
        <begin position="1"/>
        <end position="30"/>
    </location>
</feature>
<dbReference type="RefSeq" id="WP_306434303.1">
    <property type="nucleotide sequence ID" value="NZ_AZSD01000122.1"/>
</dbReference>
<name>A0A0F7VMC2_STRLW</name>
<protein>
    <submittedName>
        <fullName evidence="2">Uncharacterized protein</fullName>
    </submittedName>
</protein>
<dbReference type="AlphaFoldDB" id="A0A0F7VMC2"/>
<sequence>MSGSRGRRGAPAAPEAVRARQGRAREDDQGDVVAAMAGSPAMMPVGQDLAGPAASPLGAAGPAASPLGAGQVLLAAGAASLVVCAALLAVPAVRGLVRADAAGPGTAATPGPVRPDTG</sequence>
<evidence type="ECO:0000313" key="2">
    <source>
        <dbReference type="EMBL" id="CQR60435.1"/>
    </source>
</evidence>
<proteinExistence type="predicted"/>
<dbReference type="KEGG" id="sle:sle_09720"/>
<evidence type="ECO:0000313" key="3">
    <source>
        <dbReference type="Proteomes" id="UP000035016"/>
    </source>
</evidence>
<dbReference type="EMBL" id="LN831790">
    <property type="protein sequence ID" value="CQR60435.1"/>
    <property type="molecule type" value="Genomic_DNA"/>
</dbReference>